<dbReference type="Proteomes" id="UP000664073">
    <property type="component" value="Unassembled WGS sequence"/>
</dbReference>
<organism evidence="2 3">
    <name type="scientific">Acetobacter garciniae</name>
    <dbReference type="NCBI Taxonomy" id="2817435"/>
    <lineage>
        <taxon>Bacteria</taxon>
        <taxon>Pseudomonadati</taxon>
        <taxon>Pseudomonadota</taxon>
        <taxon>Alphaproteobacteria</taxon>
        <taxon>Acetobacterales</taxon>
        <taxon>Acetobacteraceae</taxon>
        <taxon>Acetobacter</taxon>
    </lineage>
</organism>
<sequence length="194" mass="20666">MSPRGAATREPMQKPRRFIASARTNLPVWSDLSWDAAPASVDAAGRGFVLVGVGAGTAPVIEAWRQGVGAWPCIAWVETGDLADAAVSTRFGAALESMVVGWRLMLAGPPAEIMVLAAQARRTGLLDEEIRLHVLEDGRVRVQCAHCKTLFRATAEPGDIVTCPGCGQNILVHQHFSRHLGAFVGFSADVEGEP</sequence>
<evidence type="ECO:0000313" key="3">
    <source>
        <dbReference type="Proteomes" id="UP000664073"/>
    </source>
</evidence>
<dbReference type="AlphaFoldDB" id="A0A939HN84"/>
<reference evidence="2" key="1">
    <citation type="submission" date="2021-03" db="EMBL/GenBank/DDBJ databases">
        <title>The complete genome sequence of Acetobacter sp. TBRC 12339.</title>
        <authorList>
            <person name="Charoenyingcharoen P."/>
            <person name="Yukphan P."/>
        </authorList>
    </citation>
    <scope>NUCLEOTIDE SEQUENCE</scope>
    <source>
        <strain evidence="2">TBRC 12339</strain>
    </source>
</reference>
<dbReference type="RefSeq" id="WP_207845432.1">
    <property type="nucleotide sequence ID" value="NZ_JAFVMH010000002.1"/>
</dbReference>
<evidence type="ECO:0000313" key="2">
    <source>
        <dbReference type="EMBL" id="MBO1324783.1"/>
    </source>
</evidence>
<keyword evidence="3" id="KW-1185">Reference proteome</keyword>
<comment type="caution">
    <text evidence="2">The sequence shown here is derived from an EMBL/GenBank/DDBJ whole genome shotgun (WGS) entry which is preliminary data.</text>
</comment>
<dbReference type="EMBL" id="JAFVMH010000002">
    <property type="protein sequence ID" value="MBO1324783.1"/>
    <property type="molecule type" value="Genomic_DNA"/>
</dbReference>
<proteinExistence type="predicted"/>
<protein>
    <recommendedName>
        <fullName evidence="1">Dimethylamine monooxygenase subunit DmmA-like C-terminal domain-containing protein</fullName>
    </recommendedName>
</protein>
<dbReference type="InterPro" id="IPR048037">
    <property type="entry name" value="DmmA-like_C"/>
</dbReference>
<accession>A0A939HN84</accession>
<dbReference type="Pfam" id="PF22289">
    <property type="entry name" value="DmmA-like_C"/>
    <property type="match status" value="1"/>
</dbReference>
<name>A0A939HN84_9PROT</name>
<evidence type="ECO:0000259" key="1">
    <source>
        <dbReference type="Pfam" id="PF22289"/>
    </source>
</evidence>
<feature type="domain" description="Dimethylamine monooxygenase subunit DmmA-like C-terminal" evidence="1">
    <location>
        <begin position="141"/>
        <end position="185"/>
    </location>
</feature>
<gene>
    <name evidence="2" type="ORF">J2D77_06410</name>
</gene>
<dbReference type="NCBIfam" id="NF041259">
    <property type="entry name" value="mono_DmmA_fam"/>
    <property type="match status" value="1"/>
</dbReference>